<dbReference type="PROSITE" id="PS51257">
    <property type="entry name" value="PROKAR_LIPOPROTEIN"/>
    <property type="match status" value="1"/>
</dbReference>
<dbReference type="Gene3D" id="2.40.30.170">
    <property type="match status" value="1"/>
</dbReference>
<organism evidence="4 5">
    <name type="scientific">Namhaeicola litoreus</name>
    <dbReference type="NCBI Taxonomy" id="1052145"/>
    <lineage>
        <taxon>Bacteria</taxon>
        <taxon>Pseudomonadati</taxon>
        <taxon>Bacteroidota</taxon>
        <taxon>Flavobacteriia</taxon>
        <taxon>Flavobacteriales</taxon>
        <taxon>Flavobacteriaceae</taxon>
        <taxon>Namhaeicola</taxon>
    </lineage>
</organism>
<protein>
    <submittedName>
        <fullName evidence="4">Efflux RND transporter periplasmic adaptor subunit</fullName>
    </submittedName>
</protein>
<evidence type="ECO:0000313" key="4">
    <source>
        <dbReference type="EMBL" id="MFD1315902.1"/>
    </source>
</evidence>
<dbReference type="Pfam" id="PF25917">
    <property type="entry name" value="BSH_RND"/>
    <property type="match status" value="1"/>
</dbReference>
<dbReference type="EMBL" id="JBHTMY010000003">
    <property type="protein sequence ID" value="MFD1315902.1"/>
    <property type="molecule type" value="Genomic_DNA"/>
</dbReference>
<dbReference type="Proteomes" id="UP001597201">
    <property type="component" value="Unassembled WGS sequence"/>
</dbReference>
<keyword evidence="5" id="KW-1185">Reference proteome</keyword>
<sequence length="354" mass="38786">MKKIIILLIAVISAYSCGDSKNEVVVDNTIVNVSVAKPNSNASGQFFTASGQIEADQFSNLSTKITGYIENIYVKIGDKVTKGQLLLKINNTDIEAQRAQVKAKLLQAEANFKIAENNYNRFKKLYEQKSASTKEFEDVQAAYDIASAQVEAVKEMENEVSAMLNYSSITAPFSGVITDVFVKEGNMALPGNPLLGIENPNNLVATAEIPEMYLTKVNKGDQVKVRIKSNQTLLNGKVREISRSSQNSGGQYLAKVEIPNTEEGIFSGMDVTTEFPFEGTSGERITIPKSILIHKGQLSGIYTLSQSNTAVLRWLRLGKEYGDQIEVLSGLSADEAYIMEADGKLYNGVKIQIK</sequence>
<dbReference type="Gene3D" id="1.10.287.470">
    <property type="entry name" value="Helix hairpin bin"/>
    <property type="match status" value="1"/>
</dbReference>
<dbReference type="PANTHER" id="PTHR30469">
    <property type="entry name" value="MULTIDRUG RESISTANCE PROTEIN MDTA"/>
    <property type="match status" value="1"/>
</dbReference>
<dbReference type="InterPro" id="IPR006143">
    <property type="entry name" value="RND_pump_MFP"/>
</dbReference>
<evidence type="ECO:0000259" key="3">
    <source>
        <dbReference type="Pfam" id="PF25917"/>
    </source>
</evidence>
<keyword evidence="2" id="KW-0175">Coiled coil</keyword>
<dbReference type="RefSeq" id="WP_377178518.1">
    <property type="nucleotide sequence ID" value="NZ_JBHTMY010000003.1"/>
</dbReference>
<gene>
    <name evidence="4" type="ORF">ACFQ39_09755</name>
</gene>
<proteinExistence type="inferred from homology"/>
<reference evidence="5" key="1">
    <citation type="journal article" date="2019" name="Int. J. Syst. Evol. Microbiol.">
        <title>The Global Catalogue of Microorganisms (GCM) 10K type strain sequencing project: providing services to taxonomists for standard genome sequencing and annotation.</title>
        <authorList>
            <consortium name="The Broad Institute Genomics Platform"/>
            <consortium name="The Broad Institute Genome Sequencing Center for Infectious Disease"/>
            <person name="Wu L."/>
            <person name="Ma J."/>
        </authorList>
    </citation>
    <scope>NUCLEOTIDE SEQUENCE [LARGE SCALE GENOMIC DNA]</scope>
    <source>
        <strain evidence="5">CCUG 61485</strain>
    </source>
</reference>
<dbReference type="PANTHER" id="PTHR30469:SF15">
    <property type="entry name" value="HLYD FAMILY OF SECRETION PROTEINS"/>
    <property type="match status" value="1"/>
</dbReference>
<feature type="domain" description="Multidrug resistance protein MdtA-like barrel-sandwich hybrid" evidence="3">
    <location>
        <begin position="62"/>
        <end position="192"/>
    </location>
</feature>
<evidence type="ECO:0000313" key="5">
    <source>
        <dbReference type="Proteomes" id="UP001597201"/>
    </source>
</evidence>
<evidence type="ECO:0000256" key="1">
    <source>
        <dbReference type="ARBA" id="ARBA00009477"/>
    </source>
</evidence>
<dbReference type="InterPro" id="IPR058625">
    <property type="entry name" value="MdtA-like_BSH"/>
</dbReference>
<feature type="coiled-coil region" evidence="2">
    <location>
        <begin position="89"/>
        <end position="125"/>
    </location>
</feature>
<dbReference type="Gene3D" id="2.40.50.100">
    <property type="match status" value="1"/>
</dbReference>
<name>A0ABW3Y224_9FLAO</name>
<comment type="similarity">
    <text evidence="1">Belongs to the membrane fusion protein (MFP) (TC 8.A.1) family.</text>
</comment>
<dbReference type="Gene3D" id="2.40.420.20">
    <property type="match status" value="1"/>
</dbReference>
<comment type="caution">
    <text evidence="4">The sequence shown here is derived from an EMBL/GenBank/DDBJ whole genome shotgun (WGS) entry which is preliminary data.</text>
</comment>
<accession>A0ABW3Y224</accession>
<evidence type="ECO:0000256" key="2">
    <source>
        <dbReference type="SAM" id="Coils"/>
    </source>
</evidence>
<dbReference type="SUPFAM" id="SSF111369">
    <property type="entry name" value="HlyD-like secretion proteins"/>
    <property type="match status" value="1"/>
</dbReference>
<dbReference type="NCBIfam" id="TIGR01730">
    <property type="entry name" value="RND_mfp"/>
    <property type="match status" value="1"/>
</dbReference>